<dbReference type="InterPro" id="IPR024227">
    <property type="entry name" value="DUF3795"/>
</dbReference>
<protein>
    <submittedName>
        <fullName evidence="1">DUF3795 domain-containing protein</fullName>
    </submittedName>
</protein>
<organism evidence="1 2">
    <name type="scientific">Desulfomonile tiedjei</name>
    <dbReference type="NCBI Taxonomy" id="2358"/>
    <lineage>
        <taxon>Bacteria</taxon>
        <taxon>Pseudomonadati</taxon>
        <taxon>Thermodesulfobacteriota</taxon>
        <taxon>Desulfomonilia</taxon>
        <taxon>Desulfomonilales</taxon>
        <taxon>Desulfomonilaceae</taxon>
        <taxon>Desulfomonile</taxon>
    </lineage>
</organism>
<name>A0A9D6Z0N6_9BACT</name>
<comment type="caution">
    <text evidence="1">The sequence shown here is derived from an EMBL/GenBank/DDBJ whole genome shotgun (WGS) entry which is preliminary data.</text>
</comment>
<dbReference type="Pfam" id="PF12675">
    <property type="entry name" value="DUF3795"/>
    <property type="match status" value="1"/>
</dbReference>
<accession>A0A9D6Z0N6</accession>
<evidence type="ECO:0000313" key="2">
    <source>
        <dbReference type="Proteomes" id="UP000807825"/>
    </source>
</evidence>
<dbReference type="AlphaFoldDB" id="A0A9D6Z0N6"/>
<gene>
    <name evidence="1" type="ORF">HY912_11650</name>
</gene>
<reference evidence="1" key="1">
    <citation type="submission" date="2020-07" db="EMBL/GenBank/DDBJ databases">
        <title>Huge and variable diversity of episymbiotic CPR bacteria and DPANN archaea in groundwater ecosystems.</title>
        <authorList>
            <person name="He C.Y."/>
            <person name="Keren R."/>
            <person name="Whittaker M."/>
            <person name="Farag I.F."/>
            <person name="Doudna J."/>
            <person name="Cate J.H.D."/>
            <person name="Banfield J.F."/>
        </authorList>
    </citation>
    <scope>NUCLEOTIDE SEQUENCE</scope>
    <source>
        <strain evidence="1">NC_groundwater_1664_Pr3_B-0.1um_52_9</strain>
    </source>
</reference>
<sequence length="148" mass="16969">MKKKELLAPCGLYCGVCGVFIAHRDHNEKFKERLSTVYGCSPEDIVCEGCLSENTFKYCRVCPIKTCTGQKNYQGCHQCGDFPCTIIENFPLPVGKKVILRAIPTWRELGTEIWVEQEELRYHCPHCGFELFRGAKRCRECKDPVDLD</sequence>
<evidence type="ECO:0000313" key="1">
    <source>
        <dbReference type="EMBL" id="MBI5250138.1"/>
    </source>
</evidence>
<dbReference type="EMBL" id="JACRDE010000308">
    <property type="protein sequence ID" value="MBI5250138.1"/>
    <property type="molecule type" value="Genomic_DNA"/>
</dbReference>
<proteinExistence type="predicted"/>
<dbReference type="Proteomes" id="UP000807825">
    <property type="component" value="Unassembled WGS sequence"/>
</dbReference>